<reference evidence="1" key="1">
    <citation type="submission" date="2021-06" db="EMBL/GenBank/DDBJ databases">
        <authorList>
            <person name="Kallberg Y."/>
            <person name="Tangrot J."/>
            <person name="Rosling A."/>
        </authorList>
    </citation>
    <scope>NUCLEOTIDE SEQUENCE</scope>
    <source>
        <strain evidence="1">AU212A</strain>
    </source>
</reference>
<evidence type="ECO:0000313" key="1">
    <source>
        <dbReference type="EMBL" id="CAG8629508.1"/>
    </source>
</evidence>
<name>A0ACA9N212_9GLOM</name>
<evidence type="ECO:0000313" key="2">
    <source>
        <dbReference type="Proteomes" id="UP000789860"/>
    </source>
</evidence>
<dbReference type="EMBL" id="CAJVPM010019375">
    <property type="protein sequence ID" value="CAG8629508.1"/>
    <property type="molecule type" value="Genomic_DNA"/>
</dbReference>
<organism evidence="1 2">
    <name type="scientific">Scutellospora calospora</name>
    <dbReference type="NCBI Taxonomy" id="85575"/>
    <lineage>
        <taxon>Eukaryota</taxon>
        <taxon>Fungi</taxon>
        <taxon>Fungi incertae sedis</taxon>
        <taxon>Mucoromycota</taxon>
        <taxon>Glomeromycotina</taxon>
        <taxon>Glomeromycetes</taxon>
        <taxon>Diversisporales</taxon>
        <taxon>Gigasporaceae</taxon>
        <taxon>Scutellospora</taxon>
    </lineage>
</organism>
<dbReference type="Proteomes" id="UP000789860">
    <property type="component" value="Unassembled WGS sequence"/>
</dbReference>
<feature type="non-terminal residue" evidence="1">
    <location>
        <position position="200"/>
    </location>
</feature>
<proteinExistence type="predicted"/>
<gene>
    <name evidence="1" type="ORF">SCALOS_LOCUS7916</name>
</gene>
<comment type="caution">
    <text evidence="1">The sequence shown here is derived from an EMBL/GenBank/DDBJ whole genome shotgun (WGS) entry which is preliminary data.</text>
</comment>
<protein>
    <submittedName>
        <fullName evidence="1">5750_t:CDS:1</fullName>
    </submittedName>
</protein>
<keyword evidence="2" id="KW-1185">Reference proteome</keyword>
<sequence>MRSRISDTQKKEICEIAKKNPSYRHQEIAQEFTNLYPNLKIDRSIVTKILKQADEYNQLKINEQADKTFRHRSVKHLRLELAMNIWVEQVITNGFIISDSLIKEKDHQFAKELGIFEESLGFSNGWVTKFKKRNGLRKTIMHGEAASAPLENLPMERIKLQELLSQYNPDDIYNANETGLFYRLLPNQILSKKAIAGKKK</sequence>
<accession>A0ACA9N212</accession>